<dbReference type="InterPro" id="IPR017441">
    <property type="entry name" value="Protein_kinase_ATP_BS"/>
</dbReference>
<dbReference type="EMBL" id="JAACJM010000035">
    <property type="protein sequence ID" value="KAF5363038.1"/>
    <property type="molecule type" value="Genomic_DNA"/>
</dbReference>
<comment type="caution">
    <text evidence="2">The sequence shown here is derived from an EMBL/GenBank/DDBJ whole genome shotgun (WGS) entry which is preliminary data.</text>
</comment>
<dbReference type="AlphaFoldDB" id="A0A8H5LMX7"/>
<keyword evidence="3" id="KW-1185">Reference proteome</keyword>
<dbReference type="PROSITE" id="PS00107">
    <property type="entry name" value="PROTEIN_KINASE_ATP"/>
    <property type="match status" value="1"/>
</dbReference>
<organism evidence="2 3">
    <name type="scientific">Tetrapyrgos nigripes</name>
    <dbReference type="NCBI Taxonomy" id="182062"/>
    <lineage>
        <taxon>Eukaryota</taxon>
        <taxon>Fungi</taxon>
        <taxon>Dikarya</taxon>
        <taxon>Basidiomycota</taxon>
        <taxon>Agaricomycotina</taxon>
        <taxon>Agaricomycetes</taxon>
        <taxon>Agaricomycetidae</taxon>
        <taxon>Agaricales</taxon>
        <taxon>Marasmiineae</taxon>
        <taxon>Marasmiaceae</taxon>
        <taxon>Tetrapyrgos</taxon>
    </lineage>
</organism>
<evidence type="ECO:0000256" key="1">
    <source>
        <dbReference type="PROSITE-ProRule" id="PRU10141"/>
    </source>
</evidence>
<dbReference type="GO" id="GO:0005524">
    <property type="term" value="F:ATP binding"/>
    <property type="evidence" value="ECO:0007669"/>
    <property type="project" value="UniProtKB-UniRule"/>
</dbReference>
<dbReference type="OrthoDB" id="1405469at2759"/>
<dbReference type="Proteomes" id="UP000559256">
    <property type="component" value="Unassembled WGS sequence"/>
</dbReference>
<sequence length="128" mass="14101">MTHSIPTSRFYGGALIFAAAENTQQPSRLVQHHLPLTPHDENDKSPSTYHSDPTVFLPNSMAEGYFDAFFRVEKKLGRGANGSVLLCQHVLDNIPLGRFAVKKIAIATPGLNPPNSPHLIHAYPHYTS</sequence>
<dbReference type="InterPro" id="IPR011009">
    <property type="entry name" value="Kinase-like_dom_sf"/>
</dbReference>
<feature type="binding site" evidence="1">
    <location>
        <position position="103"/>
    </location>
    <ligand>
        <name>ATP</name>
        <dbReference type="ChEBI" id="CHEBI:30616"/>
    </ligand>
</feature>
<protein>
    <recommendedName>
        <fullName evidence="4">Protein kinase domain-containing protein</fullName>
    </recommendedName>
</protein>
<gene>
    <name evidence="2" type="ORF">D9758_012638</name>
</gene>
<reference evidence="2 3" key="1">
    <citation type="journal article" date="2020" name="ISME J.">
        <title>Uncovering the hidden diversity of litter-decomposition mechanisms in mushroom-forming fungi.</title>
        <authorList>
            <person name="Floudas D."/>
            <person name="Bentzer J."/>
            <person name="Ahren D."/>
            <person name="Johansson T."/>
            <person name="Persson P."/>
            <person name="Tunlid A."/>
        </authorList>
    </citation>
    <scope>NUCLEOTIDE SEQUENCE [LARGE SCALE GENOMIC DNA]</scope>
    <source>
        <strain evidence="2 3">CBS 291.85</strain>
    </source>
</reference>
<evidence type="ECO:0000313" key="3">
    <source>
        <dbReference type="Proteomes" id="UP000559256"/>
    </source>
</evidence>
<dbReference type="SUPFAM" id="SSF56112">
    <property type="entry name" value="Protein kinase-like (PK-like)"/>
    <property type="match status" value="1"/>
</dbReference>
<accession>A0A8H5LMX7</accession>
<name>A0A8H5LMX7_9AGAR</name>
<keyword evidence="1" id="KW-0547">Nucleotide-binding</keyword>
<evidence type="ECO:0000313" key="2">
    <source>
        <dbReference type="EMBL" id="KAF5363038.1"/>
    </source>
</evidence>
<proteinExistence type="predicted"/>
<evidence type="ECO:0008006" key="4">
    <source>
        <dbReference type="Google" id="ProtNLM"/>
    </source>
</evidence>
<keyword evidence="1" id="KW-0067">ATP-binding</keyword>